<gene>
    <name evidence="2" type="ORF">CU669_07485</name>
</gene>
<evidence type="ECO:0000313" key="2">
    <source>
        <dbReference type="EMBL" id="RAU22524.1"/>
    </source>
</evidence>
<protein>
    <submittedName>
        <fullName evidence="2">Uncharacterized protein</fullName>
    </submittedName>
</protein>
<name>A0A364NZM0_9PROT</name>
<dbReference type="AlphaFoldDB" id="A0A364NZM0"/>
<feature type="compositionally biased region" description="Low complexity" evidence="1">
    <location>
        <begin position="93"/>
        <end position="103"/>
    </location>
</feature>
<accession>A0A364NZM0</accession>
<dbReference type="RefSeq" id="WP_112143268.1">
    <property type="nucleotide sequence ID" value="NZ_PGTO01000004.1"/>
</dbReference>
<proteinExistence type="predicted"/>
<keyword evidence="3" id="KW-1185">Reference proteome</keyword>
<dbReference type="EMBL" id="PGTO01000004">
    <property type="protein sequence ID" value="RAU22524.1"/>
    <property type="molecule type" value="Genomic_DNA"/>
</dbReference>
<comment type="caution">
    <text evidence="2">The sequence shown here is derived from an EMBL/GenBank/DDBJ whole genome shotgun (WGS) entry which is preliminary data.</text>
</comment>
<evidence type="ECO:0000313" key="3">
    <source>
        <dbReference type="Proteomes" id="UP000251075"/>
    </source>
</evidence>
<feature type="region of interest" description="Disordered" evidence="1">
    <location>
        <begin position="93"/>
        <end position="124"/>
    </location>
</feature>
<sequence>MPDTSSQNSAIADLVHALGAEFDRFDSAAELNRRIDWVVEQLLRRDEDQPLLGKTKAAIDGFFATRHDADLAEIRDFCRQVVQISIQSRPSRAAAMGQAAAETRAAEEAEEAEDGDSSPPLPTRHDGFAELLAASLVYRVRHVTTFFHRRTKTVRRDRLPPFLLSPDFDERFASVITEHIAPTMMKNQRFVGALEHGRQWRRVSTEEFWTIVAEGEGLADRLLSTWRDAWNEFKPKRDDKTGKTVAPAALKVIRKQLAPTDPPRYAMAKIGGDLINLFGRLLSDLRPELDERWSMLSDIYEQELERRSYQDRTRDGAMMDAVTDLFPALPGRLGEFIAILCHFNMAKVDEEFLTQVTRASAGTIFIAEFLGTDASIS</sequence>
<organism evidence="2 3">
    <name type="scientific">Paramagnetospirillum kuznetsovii</name>
    <dbReference type="NCBI Taxonomy" id="2053833"/>
    <lineage>
        <taxon>Bacteria</taxon>
        <taxon>Pseudomonadati</taxon>
        <taxon>Pseudomonadota</taxon>
        <taxon>Alphaproteobacteria</taxon>
        <taxon>Rhodospirillales</taxon>
        <taxon>Magnetospirillaceae</taxon>
        <taxon>Paramagnetospirillum</taxon>
    </lineage>
</organism>
<reference evidence="2 3" key="1">
    <citation type="submission" date="2017-11" db="EMBL/GenBank/DDBJ databases">
        <title>Draft genome sequence of magnetotactic bacterium Magnetospirillum kuznetsovii LBB-42.</title>
        <authorList>
            <person name="Grouzdev D.S."/>
            <person name="Rysina M.S."/>
            <person name="Baslerov R.V."/>
            <person name="Koziaeva V."/>
        </authorList>
    </citation>
    <scope>NUCLEOTIDE SEQUENCE [LARGE SCALE GENOMIC DNA]</scope>
    <source>
        <strain evidence="2 3">LBB-42</strain>
    </source>
</reference>
<evidence type="ECO:0000256" key="1">
    <source>
        <dbReference type="SAM" id="MobiDB-lite"/>
    </source>
</evidence>
<dbReference type="Proteomes" id="UP000251075">
    <property type="component" value="Unassembled WGS sequence"/>
</dbReference>